<keyword evidence="6" id="KW-0687">Ribonucleoprotein</keyword>
<reference evidence="11" key="2">
    <citation type="submission" date="2025-09" db="UniProtKB">
        <authorList>
            <consortium name="Ensembl"/>
        </authorList>
    </citation>
    <scope>IDENTIFICATION</scope>
</reference>
<evidence type="ECO:0000256" key="8">
    <source>
        <dbReference type="ARBA" id="ARBA00077366"/>
    </source>
</evidence>
<feature type="region of interest" description="Disordered" evidence="9">
    <location>
        <begin position="244"/>
        <end position="362"/>
    </location>
</feature>
<dbReference type="InterPro" id="IPR039927">
    <property type="entry name" value="Ribosomal_mL43"/>
</dbReference>
<evidence type="ECO:0000259" key="10">
    <source>
        <dbReference type="SMART" id="SM00916"/>
    </source>
</evidence>
<accession>A0A8C8RA55</accession>
<dbReference type="FunFam" id="3.40.30.10:FF:000078">
    <property type="entry name" value="39S ribosomal protein L43, mitochondrial"/>
    <property type="match status" value="1"/>
</dbReference>
<feature type="region of interest" description="Disordered" evidence="9">
    <location>
        <begin position="63"/>
        <end position="89"/>
    </location>
</feature>
<feature type="domain" description="Ribosomal protein/NADH dehydrogenase" evidence="10">
    <location>
        <begin position="402"/>
        <end position="475"/>
    </location>
</feature>
<keyword evidence="3" id="KW-0809">Transit peptide</keyword>
<dbReference type="GO" id="GO:0005743">
    <property type="term" value="C:mitochondrial inner membrane"/>
    <property type="evidence" value="ECO:0007669"/>
    <property type="project" value="UniProtKB-ARBA"/>
</dbReference>
<evidence type="ECO:0000313" key="12">
    <source>
        <dbReference type="Proteomes" id="UP000694393"/>
    </source>
</evidence>
<reference evidence="11" key="1">
    <citation type="submission" date="2025-08" db="UniProtKB">
        <authorList>
            <consortium name="Ensembl"/>
        </authorList>
    </citation>
    <scope>IDENTIFICATION</scope>
</reference>
<evidence type="ECO:0000313" key="11">
    <source>
        <dbReference type="Ensembl" id="ENSPCEP00000002269.1"/>
    </source>
</evidence>
<dbReference type="PANTHER" id="PTHR21396">
    <property type="entry name" value="39S RIBOSOMAL PROTEIN L43"/>
    <property type="match status" value="1"/>
</dbReference>
<comment type="subcellular location">
    <subcellularLocation>
        <location evidence="1">Mitochondrion</location>
    </subcellularLocation>
</comment>
<dbReference type="GO" id="GO:0005762">
    <property type="term" value="C:mitochondrial large ribosomal subunit"/>
    <property type="evidence" value="ECO:0007669"/>
    <property type="project" value="TreeGrafter"/>
</dbReference>
<evidence type="ECO:0000256" key="6">
    <source>
        <dbReference type="ARBA" id="ARBA00023274"/>
    </source>
</evidence>
<evidence type="ECO:0000256" key="2">
    <source>
        <dbReference type="ARBA" id="ARBA00006073"/>
    </source>
</evidence>
<dbReference type="AlphaFoldDB" id="A0A8C8RA55"/>
<dbReference type="Gene3D" id="3.40.30.10">
    <property type="entry name" value="Glutaredoxin"/>
    <property type="match status" value="1"/>
</dbReference>
<keyword evidence="5" id="KW-0496">Mitochondrion</keyword>
<feature type="compositionally biased region" description="Gly residues" evidence="9">
    <location>
        <begin position="246"/>
        <end position="256"/>
    </location>
</feature>
<evidence type="ECO:0000256" key="7">
    <source>
        <dbReference type="ARBA" id="ARBA00035188"/>
    </source>
</evidence>
<proteinExistence type="inferred from homology"/>
<keyword evidence="4" id="KW-0689">Ribosomal protein</keyword>
<comment type="similarity">
    <text evidence="2">Belongs to the mitochondrion-specific ribosomal protein mL43 family.</text>
</comment>
<dbReference type="GO" id="GO:0003735">
    <property type="term" value="F:structural constituent of ribosome"/>
    <property type="evidence" value="ECO:0007669"/>
    <property type="project" value="InterPro"/>
</dbReference>
<evidence type="ECO:0000256" key="9">
    <source>
        <dbReference type="SAM" id="MobiDB-lite"/>
    </source>
</evidence>
<feature type="compositionally biased region" description="Basic residues" evidence="9">
    <location>
        <begin position="308"/>
        <end position="322"/>
    </location>
</feature>
<protein>
    <recommendedName>
        <fullName evidence="7">Large ribosomal subunit protein mL43</fullName>
    </recommendedName>
    <alternativeName>
        <fullName evidence="8">39S ribosomal protein L43, mitochondrial</fullName>
    </alternativeName>
</protein>
<organism evidence="11 12">
    <name type="scientific">Pelusios castaneus</name>
    <name type="common">West African mud turtle</name>
    <dbReference type="NCBI Taxonomy" id="367368"/>
    <lineage>
        <taxon>Eukaryota</taxon>
        <taxon>Metazoa</taxon>
        <taxon>Chordata</taxon>
        <taxon>Craniata</taxon>
        <taxon>Vertebrata</taxon>
        <taxon>Euteleostomi</taxon>
        <taxon>Archelosauria</taxon>
        <taxon>Testudinata</taxon>
        <taxon>Testudines</taxon>
        <taxon>Pleurodira</taxon>
        <taxon>Pelomedusidae</taxon>
        <taxon>Pelusios</taxon>
    </lineage>
</organism>
<dbReference type="Ensembl" id="ENSPCET00000002347.1">
    <property type="protein sequence ID" value="ENSPCEP00000002269.1"/>
    <property type="gene ID" value="ENSPCEG00000001859.1"/>
</dbReference>
<evidence type="ECO:0000256" key="4">
    <source>
        <dbReference type="ARBA" id="ARBA00022980"/>
    </source>
</evidence>
<dbReference type="PANTHER" id="PTHR21396:SF2">
    <property type="entry name" value="LARGE RIBOSOMAL SUBUNIT PROTEIN ML43"/>
    <property type="match status" value="1"/>
</dbReference>
<dbReference type="SMART" id="SM00916">
    <property type="entry name" value="L51_S25_CI-B8"/>
    <property type="match status" value="1"/>
</dbReference>
<dbReference type="Proteomes" id="UP000694393">
    <property type="component" value="Unplaced"/>
</dbReference>
<evidence type="ECO:0000256" key="3">
    <source>
        <dbReference type="ARBA" id="ARBA00022946"/>
    </source>
</evidence>
<dbReference type="Pfam" id="PF05047">
    <property type="entry name" value="L51_S25_CI-B8"/>
    <property type="match status" value="1"/>
</dbReference>
<sequence>TRQASSLVQRQSVQLPASQHHLCVSAADQGQPKEVVVGARPGQGVLHVKDRVPLALGSQQLQSLQAGAPGAEPREDQGAGGPQVAHPKAFKGGVRHLGDAEHGLDRPSLLLIQQLPERQGTLPDVAGVLPSLVGPSQLLQAGAWHTLVLQLHAGLEVLPGALGQRGRAHEAARGLVDEEAAAGALGGGLRLLLQPFGEEAVRLQAAVALLEGDALGPQVLADRGAAHGRSGALGVRQRLLLVVPAGGPGPGPGASQGGCPVPDPASQQAQGGFAGGQPHGPALAGLPRARPGTAAPGSCAPCPPRPHCLPRPRSRPSGRRPPRASGRSQAPHVPRERRHARPLPTPETQQRPRITSGGGTRSRIDAAMTARGTPSRFLASVLRNGLGRYVCQLQRLSLVFSPAARTSRGARGYIEEKVLDFAKQNPGVVVYVTPKKCRSPMVVAEYLNGAVREELIVDKTVDEITQIVEKLVNQSGLEIIRIRKPFHTDNPSIQGQWHPFTNAPSALNVQSVGRVEQPPNKV</sequence>
<keyword evidence="12" id="KW-1185">Reference proteome</keyword>
<dbReference type="InterPro" id="IPR036249">
    <property type="entry name" value="Thioredoxin-like_sf"/>
</dbReference>
<evidence type="ECO:0000256" key="1">
    <source>
        <dbReference type="ARBA" id="ARBA00004173"/>
    </source>
</evidence>
<name>A0A8C8RA55_9SAUR</name>
<dbReference type="GO" id="GO:0032543">
    <property type="term" value="P:mitochondrial translation"/>
    <property type="evidence" value="ECO:0007669"/>
    <property type="project" value="InterPro"/>
</dbReference>
<evidence type="ECO:0000256" key="5">
    <source>
        <dbReference type="ARBA" id="ARBA00023128"/>
    </source>
</evidence>
<feature type="compositionally biased region" description="Low complexity" evidence="9">
    <location>
        <begin position="257"/>
        <end position="271"/>
    </location>
</feature>
<dbReference type="SUPFAM" id="SSF52833">
    <property type="entry name" value="Thioredoxin-like"/>
    <property type="match status" value="1"/>
</dbReference>
<dbReference type="InterPro" id="IPR007741">
    <property type="entry name" value="Ribosomal_mL43/mS25/NADH_DH"/>
</dbReference>